<feature type="region of interest" description="Disordered" evidence="1">
    <location>
        <begin position="1"/>
        <end position="57"/>
    </location>
</feature>
<feature type="non-terminal residue" evidence="2">
    <location>
        <position position="1"/>
    </location>
</feature>
<sequence length="168" mass="18103">ASPWGDAAAAESSEGFGFGDDAKFDPFLSLNEPPPVPQSTPRKVKRDDSKDSDDTPMNVVLGSSCSALYMPSAFDGSSPIPPTPSPVPVLAPPPAVLSASFTDSTPRFNPFDKTAEDFFGCSSWRYCFPCWSRRTSTQRVSRNPSNPSFRGGPIGAPRAIFKNALRWP</sequence>
<protein>
    <submittedName>
        <fullName evidence="2">Uncharacterized protein</fullName>
    </submittedName>
</protein>
<gene>
    <name evidence="2" type="ORF">Anas_04020</name>
</gene>
<evidence type="ECO:0000256" key="1">
    <source>
        <dbReference type="SAM" id="MobiDB-lite"/>
    </source>
</evidence>
<dbReference type="EMBL" id="SEYY01001822">
    <property type="protein sequence ID" value="KAB7505088.1"/>
    <property type="molecule type" value="Genomic_DNA"/>
</dbReference>
<accession>A0A5N5TG73</accession>
<evidence type="ECO:0000313" key="2">
    <source>
        <dbReference type="EMBL" id="KAB7505088.1"/>
    </source>
</evidence>
<proteinExistence type="predicted"/>
<evidence type="ECO:0000313" key="3">
    <source>
        <dbReference type="Proteomes" id="UP000326759"/>
    </source>
</evidence>
<reference evidence="2 3" key="1">
    <citation type="journal article" date="2019" name="PLoS Biol.">
        <title>Sex chromosomes control vertical transmission of feminizing Wolbachia symbionts in an isopod.</title>
        <authorList>
            <person name="Becking T."/>
            <person name="Chebbi M.A."/>
            <person name="Giraud I."/>
            <person name="Moumen B."/>
            <person name="Laverre T."/>
            <person name="Caubet Y."/>
            <person name="Peccoud J."/>
            <person name="Gilbert C."/>
            <person name="Cordaux R."/>
        </authorList>
    </citation>
    <scope>NUCLEOTIDE SEQUENCE [LARGE SCALE GENOMIC DNA]</scope>
    <source>
        <strain evidence="2">ANa2</strain>
        <tissue evidence="2">Whole body excluding digestive tract and cuticle</tissue>
    </source>
</reference>
<comment type="caution">
    <text evidence="2">The sequence shown here is derived from an EMBL/GenBank/DDBJ whole genome shotgun (WGS) entry which is preliminary data.</text>
</comment>
<dbReference type="Proteomes" id="UP000326759">
    <property type="component" value="Unassembled WGS sequence"/>
</dbReference>
<keyword evidence="3" id="KW-1185">Reference proteome</keyword>
<dbReference type="AlphaFoldDB" id="A0A5N5TG73"/>
<organism evidence="2 3">
    <name type="scientific">Armadillidium nasatum</name>
    <dbReference type="NCBI Taxonomy" id="96803"/>
    <lineage>
        <taxon>Eukaryota</taxon>
        <taxon>Metazoa</taxon>
        <taxon>Ecdysozoa</taxon>
        <taxon>Arthropoda</taxon>
        <taxon>Crustacea</taxon>
        <taxon>Multicrustacea</taxon>
        <taxon>Malacostraca</taxon>
        <taxon>Eumalacostraca</taxon>
        <taxon>Peracarida</taxon>
        <taxon>Isopoda</taxon>
        <taxon>Oniscidea</taxon>
        <taxon>Crinocheta</taxon>
        <taxon>Armadillidiidae</taxon>
        <taxon>Armadillidium</taxon>
    </lineage>
</organism>
<name>A0A5N5TG73_9CRUS</name>